<dbReference type="OrthoDB" id="3555166at2759"/>
<proteinExistence type="predicted"/>
<accession>A0A8H4R8M8</accession>
<dbReference type="Proteomes" id="UP000566819">
    <property type="component" value="Unassembled WGS sequence"/>
</dbReference>
<evidence type="ECO:0000313" key="1">
    <source>
        <dbReference type="EMBL" id="KAF4624393.1"/>
    </source>
</evidence>
<dbReference type="EMBL" id="JAAMPI010001668">
    <property type="protein sequence ID" value="KAF4624393.1"/>
    <property type="molecule type" value="Genomic_DNA"/>
</dbReference>
<name>A0A8H4R8M8_9HELO</name>
<organism evidence="1 2">
    <name type="scientific">Cudoniella acicularis</name>
    <dbReference type="NCBI Taxonomy" id="354080"/>
    <lineage>
        <taxon>Eukaryota</taxon>
        <taxon>Fungi</taxon>
        <taxon>Dikarya</taxon>
        <taxon>Ascomycota</taxon>
        <taxon>Pezizomycotina</taxon>
        <taxon>Leotiomycetes</taxon>
        <taxon>Helotiales</taxon>
        <taxon>Tricladiaceae</taxon>
        <taxon>Cudoniella</taxon>
    </lineage>
</organism>
<comment type="caution">
    <text evidence="1">The sequence shown here is derived from an EMBL/GenBank/DDBJ whole genome shotgun (WGS) entry which is preliminary data.</text>
</comment>
<keyword evidence="2" id="KW-1185">Reference proteome</keyword>
<protein>
    <submittedName>
        <fullName evidence="1">Uncharacterized protein</fullName>
    </submittedName>
</protein>
<sequence>MDSVQGPAPKRLKDRTFFRAIPGEIRNELYRCAALPAGVEPEQHTFKTVTGDSTIAPLDTIKSFFVDTISADGKSVLFAKDIVQVTELTEEILTLVMPLILFKFNTVAALETFVETFAAHLSVCKVVPELHIELCFTKDMGENEVAMLGSWAECKLPHGRDINMHDHVQRWMEANQSLPGNTIIHFVFPQIWRDFRELRGLSKKFGVSKRTITFQFPTPSSEIPEYSFYIAQTMAAVKDIEVPEQVGISSDKRVKLAKLGCRGFNGNGQRLID</sequence>
<evidence type="ECO:0000313" key="2">
    <source>
        <dbReference type="Proteomes" id="UP000566819"/>
    </source>
</evidence>
<gene>
    <name evidence="1" type="ORF">G7Y89_g13776</name>
</gene>
<dbReference type="AlphaFoldDB" id="A0A8H4R8M8"/>
<reference evidence="1 2" key="1">
    <citation type="submission" date="2020-03" db="EMBL/GenBank/DDBJ databases">
        <title>Draft Genome Sequence of Cudoniella acicularis.</title>
        <authorList>
            <person name="Buettner E."/>
            <person name="Kellner H."/>
        </authorList>
    </citation>
    <scope>NUCLEOTIDE SEQUENCE [LARGE SCALE GENOMIC DNA]</scope>
    <source>
        <strain evidence="1 2">DSM 108380</strain>
    </source>
</reference>